<dbReference type="GO" id="GO:0016567">
    <property type="term" value="P:protein ubiquitination"/>
    <property type="evidence" value="ECO:0007669"/>
    <property type="project" value="TreeGrafter"/>
</dbReference>
<organism evidence="4 5">
    <name type="scientific">Lutzomyia longipalpis</name>
    <name type="common">Sand fly</name>
    <dbReference type="NCBI Taxonomy" id="7200"/>
    <lineage>
        <taxon>Eukaryota</taxon>
        <taxon>Metazoa</taxon>
        <taxon>Ecdysozoa</taxon>
        <taxon>Arthropoda</taxon>
        <taxon>Hexapoda</taxon>
        <taxon>Insecta</taxon>
        <taxon>Pterygota</taxon>
        <taxon>Neoptera</taxon>
        <taxon>Endopterygota</taxon>
        <taxon>Diptera</taxon>
        <taxon>Nematocera</taxon>
        <taxon>Psychodoidea</taxon>
        <taxon>Psychodidae</taxon>
        <taxon>Lutzomyia</taxon>
        <taxon>Lutzomyia</taxon>
    </lineage>
</organism>
<dbReference type="AlphaFoldDB" id="A0A1B0CVC9"/>
<feature type="repeat" description="TPR" evidence="2">
    <location>
        <begin position="359"/>
        <end position="392"/>
    </location>
</feature>
<keyword evidence="5" id="KW-1185">Reference proteome</keyword>
<dbReference type="EMBL" id="AJWK01030432">
    <property type="status" value="NOT_ANNOTATED_CDS"/>
    <property type="molecule type" value="Genomic_DNA"/>
</dbReference>
<dbReference type="Pfam" id="PF14559">
    <property type="entry name" value="TPR_19"/>
    <property type="match status" value="1"/>
</dbReference>
<feature type="repeat" description="TPR" evidence="2">
    <location>
        <begin position="597"/>
        <end position="630"/>
    </location>
</feature>
<dbReference type="PANTHER" id="PTHR12558:SF36">
    <property type="entry name" value="ANAPHASE-PROMOTING COMPLEX SUBUNIT 7"/>
    <property type="match status" value="1"/>
</dbReference>
<protein>
    <submittedName>
        <fullName evidence="3">Putative anaphase-promoting complex apc subunit 7</fullName>
    </submittedName>
</protein>
<dbReference type="PANTHER" id="PTHR12558">
    <property type="entry name" value="CELL DIVISION CYCLE 16,23,27"/>
    <property type="match status" value="1"/>
</dbReference>
<proteinExistence type="predicted"/>
<dbReference type="Pfam" id="PF12895">
    <property type="entry name" value="ANAPC3"/>
    <property type="match status" value="1"/>
</dbReference>
<dbReference type="Proteomes" id="UP000092461">
    <property type="component" value="Unassembled WGS sequence"/>
</dbReference>
<dbReference type="GO" id="GO:0051301">
    <property type="term" value="P:cell division"/>
    <property type="evidence" value="ECO:0007669"/>
    <property type="project" value="TreeGrafter"/>
</dbReference>
<dbReference type="EMBL" id="AJWK01030433">
    <property type="status" value="NOT_ANNOTATED_CDS"/>
    <property type="molecule type" value="Genomic_DNA"/>
</dbReference>
<dbReference type="SMART" id="SM00028">
    <property type="entry name" value="TPR"/>
    <property type="match status" value="6"/>
</dbReference>
<evidence type="ECO:0000256" key="1">
    <source>
        <dbReference type="ARBA" id="ARBA00022803"/>
    </source>
</evidence>
<evidence type="ECO:0000256" key="2">
    <source>
        <dbReference type="PROSITE-ProRule" id="PRU00339"/>
    </source>
</evidence>
<dbReference type="GO" id="GO:0005680">
    <property type="term" value="C:anaphase-promoting complex"/>
    <property type="evidence" value="ECO:0007669"/>
    <property type="project" value="TreeGrafter"/>
</dbReference>
<dbReference type="VEuPathDB" id="VectorBase:LLONM1_005078"/>
<sequence>MTSLFENLKKLYDYELYSDVMTLAELILSSYDRHRHILSHQEHFLTLMYYGDALWNEHRYRRAESFYRSALQAKKVLTKLKSPTSKQATEPSDPFPETEIKFKIAKCLVELKQSQEAITVLQQKNDMTSLFENLKKLYDYELYSDVMTLAELILSSYDRHRHILSHQEHFLTLMYYGDALWNEHRYRRAESFYRSALQAKKVLTKLKSPTSKQATEPSDPFPETEIKFKIAKCLVELKQSQEAITVLQSIPVKQRSPKINALYGRLSQHNGHDRCAVSSYKEVLKECPLALNIMDGLLQLGVKGIEVNSLVVDATHWPQCSDWLTHWIEASAFIAFRKYPQAIQILKNLENESLIQDYNKLLVLIGESHYHNADYINALNYLKRAHTLHPQSTDGIMILSSLYAKKNKISELEKLITPSVSVWEYTTENWFIMAQYLFVTGKYERAAYFAQKACFLDSRNIEAILLKANIFLELKKYKDALLHLRTVQLYAPYRFEMYKGLVDTYMRMLRFREAQTMASNAVRFLGQSPRTFVLLARTYVRDVMVKFQAKSMLEKALELDENYLPAVFMMAELMQEEGDSTGAIKLLKKQASLQPNSKIHSMLGDILASEKDQSSALENYTIALSLDPSNRKAITGLLAMGQPTGNTKIDNSYVTPSTVEEGTSYPYELEEIPAPDIESESEAMWSDVEVEINST</sequence>
<reference evidence="5" key="1">
    <citation type="submission" date="2012-05" db="EMBL/GenBank/DDBJ databases">
        <title>Whole Genome Assembly of Lutzomyia longipalpis.</title>
        <authorList>
            <person name="Richards S."/>
            <person name="Qu C."/>
            <person name="Dillon R."/>
            <person name="Worley K."/>
            <person name="Scherer S."/>
            <person name="Batterton M."/>
            <person name="Taylor A."/>
            <person name="Hawes A."/>
            <person name="Hernandez B."/>
            <person name="Kovar C."/>
            <person name="Mandapat C."/>
            <person name="Pham C."/>
            <person name="Qu C."/>
            <person name="Jing C."/>
            <person name="Bess C."/>
            <person name="Bandaranaike D."/>
            <person name="Ngo D."/>
            <person name="Ongeri F."/>
            <person name="Arias F."/>
            <person name="Lara F."/>
            <person name="Weissenberger G."/>
            <person name="Kamau G."/>
            <person name="Han H."/>
            <person name="Shen H."/>
            <person name="Dinh H."/>
            <person name="Khalil I."/>
            <person name="Jones J."/>
            <person name="Shafer J."/>
            <person name="Jayaseelan J."/>
            <person name="Quiroz J."/>
            <person name="Blankenburg K."/>
            <person name="Nguyen L."/>
            <person name="Jackson L."/>
            <person name="Francisco L."/>
            <person name="Tang L.-Y."/>
            <person name="Pu L.-L."/>
            <person name="Perales L."/>
            <person name="Lorensuhewa L."/>
            <person name="Munidasa M."/>
            <person name="Coyle M."/>
            <person name="Taylor M."/>
            <person name="Puazo M."/>
            <person name="Firestine M."/>
            <person name="Scheel M."/>
            <person name="Javaid M."/>
            <person name="Wang M."/>
            <person name="Li M."/>
            <person name="Tabassum N."/>
            <person name="Saada N."/>
            <person name="Osuji N."/>
            <person name="Aqrawi P."/>
            <person name="Fu Q."/>
            <person name="Thornton R."/>
            <person name="Raj R."/>
            <person name="Goodspeed R."/>
            <person name="Mata R."/>
            <person name="Najjar R."/>
            <person name="Gubbala S."/>
            <person name="Lee S."/>
            <person name="Denson S."/>
            <person name="Patil S."/>
            <person name="Macmil S."/>
            <person name="Qi S."/>
            <person name="Matskevitch T."/>
            <person name="Palculict T."/>
            <person name="Mathew T."/>
            <person name="Vee V."/>
            <person name="Velamala V."/>
            <person name="Korchina V."/>
            <person name="Cai W."/>
            <person name="Liu W."/>
            <person name="Dai W."/>
            <person name="Zou X."/>
            <person name="Zhu Y."/>
            <person name="Zhang Y."/>
            <person name="Wu Y.-Q."/>
            <person name="Xin Y."/>
            <person name="Nazarath L."/>
            <person name="Kovar C."/>
            <person name="Han Y."/>
            <person name="Muzny D."/>
            <person name="Gibbs R."/>
        </authorList>
    </citation>
    <scope>NUCLEOTIDE SEQUENCE [LARGE SCALE GENOMIC DNA]</scope>
    <source>
        <strain evidence="5">Jacobina</strain>
    </source>
</reference>
<dbReference type="EnsemblMetazoa" id="LLOJ008914-RA">
    <property type="protein sequence ID" value="LLOJ008914-PA"/>
    <property type="gene ID" value="LLOJ008914"/>
</dbReference>
<evidence type="ECO:0000313" key="5">
    <source>
        <dbReference type="Proteomes" id="UP000092461"/>
    </source>
</evidence>
<dbReference type="Pfam" id="PF13174">
    <property type="entry name" value="TPR_6"/>
    <property type="match status" value="1"/>
</dbReference>
<dbReference type="InterPro" id="IPR011990">
    <property type="entry name" value="TPR-like_helical_dom_sf"/>
</dbReference>
<evidence type="ECO:0000313" key="3">
    <source>
        <dbReference type="EMBL" id="MBC1169406.1"/>
    </source>
</evidence>
<dbReference type="EMBL" id="GITU01000703">
    <property type="protein sequence ID" value="MBC1169406.1"/>
    <property type="molecule type" value="Transcribed_RNA"/>
</dbReference>
<keyword evidence="1 2" id="KW-0802">TPR repeat</keyword>
<dbReference type="Gene3D" id="1.25.40.10">
    <property type="entry name" value="Tetratricopeptide repeat domain"/>
    <property type="match status" value="3"/>
</dbReference>
<dbReference type="SUPFAM" id="SSF48452">
    <property type="entry name" value="TPR-like"/>
    <property type="match status" value="3"/>
</dbReference>
<dbReference type="PROSITE" id="PS50005">
    <property type="entry name" value="TPR"/>
    <property type="match status" value="2"/>
</dbReference>
<reference evidence="3" key="2">
    <citation type="journal article" date="2020" name="BMC">
        <title>Leishmania infection induces a limited differential gene expression in the sand fly midgut.</title>
        <authorList>
            <person name="Coutinho-Abreu I.V."/>
            <person name="Serafim T.D."/>
            <person name="Meneses C."/>
            <person name="Kamhawi S."/>
            <person name="Oliveira F."/>
            <person name="Valenzuela J.G."/>
        </authorList>
    </citation>
    <scope>NUCLEOTIDE SEQUENCE</scope>
    <source>
        <strain evidence="3">Jacobina</strain>
        <tissue evidence="3">Midgut</tissue>
    </source>
</reference>
<dbReference type="GO" id="GO:0045842">
    <property type="term" value="P:positive regulation of mitotic metaphase/anaphase transition"/>
    <property type="evidence" value="ECO:0007669"/>
    <property type="project" value="TreeGrafter"/>
</dbReference>
<dbReference type="VEuPathDB" id="VectorBase:LLOJ008914"/>
<name>A0A1B0CVC9_LUTLO</name>
<evidence type="ECO:0000313" key="4">
    <source>
        <dbReference type="EnsemblMetazoa" id="LLOJ008914-PA"/>
    </source>
</evidence>
<dbReference type="InterPro" id="IPR019734">
    <property type="entry name" value="TPR_rpt"/>
</dbReference>
<reference evidence="4" key="3">
    <citation type="submission" date="2020-05" db="UniProtKB">
        <authorList>
            <consortium name="EnsemblMetazoa"/>
        </authorList>
    </citation>
    <scope>IDENTIFICATION</scope>
    <source>
        <strain evidence="4">Jacobina</strain>
    </source>
</reference>
<accession>A0A1B0CVC9</accession>